<keyword evidence="2" id="KW-1185">Reference proteome</keyword>
<sequence length="85" mass="9359">MGERSVGEIVDQLGVKTRLTKQDHVTDVLVVLRIQNAEDGMTRVGVSYSPGTDSVVRRGLVELAKDFEEVTAMHMIDLEDEEDGA</sequence>
<dbReference type="EMBL" id="JAQGLA010000002">
    <property type="protein sequence ID" value="MDA3624276.1"/>
    <property type="molecule type" value="Genomic_DNA"/>
</dbReference>
<dbReference type="Proteomes" id="UP001210380">
    <property type="component" value="Unassembled WGS sequence"/>
</dbReference>
<reference evidence="1 2" key="1">
    <citation type="submission" date="2022-11" db="EMBL/GenBank/DDBJ databases">
        <title>Draft genome sequence of Saccharopolyspora sp. WRP15-2 isolated from rhizosphere soils of wild rice in Thailand.</title>
        <authorList>
            <person name="Duangmal K."/>
            <person name="Kammanee S."/>
            <person name="Muangham S."/>
        </authorList>
    </citation>
    <scope>NUCLEOTIDE SEQUENCE [LARGE SCALE GENOMIC DNA]</scope>
    <source>
        <strain evidence="1 2">WRP15-2</strain>
    </source>
</reference>
<accession>A0ABT4URC6</accession>
<name>A0ABT4URC6_9PSEU</name>
<protein>
    <submittedName>
        <fullName evidence="1">Uncharacterized protein</fullName>
    </submittedName>
</protein>
<comment type="caution">
    <text evidence="1">The sequence shown here is derived from an EMBL/GenBank/DDBJ whole genome shotgun (WGS) entry which is preliminary data.</text>
</comment>
<evidence type="ECO:0000313" key="1">
    <source>
        <dbReference type="EMBL" id="MDA3624276.1"/>
    </source>
</evidence>
<gene>
    <name evidence="1" type="ORF">OU415_02440</name>
</gene>
<evidence type="ECO:0000313" key="2">
    <source>
        <dbReference type="Proteomes" id="UP001210380"/>
    </source>
</evidence>
<proteinExistence type="predicted"/>
<dbReference type="RefSeq" id="WP_270946839.1">
    <property type="nucleotide sequence ID" value="NZ_JAQGLA010000002.1"/>
</dbReference>
<organism evidence="1 2">
    <name type="scientific">Saccharopolyspora oryzae</name>
    <dbReference type="NCBI Taxonomy" id="2997343"/>
    <lineage>
        <taxon>Bacteria</taxon>
        <taxon>Bacillati</taxon>
        <taxon>Actinomycetota</taxon>
        <taxon>Actinomycetes</taxon>
        <taxon>Pseudonocardiales</taxon>
        <taxon>Pseudonocardiaceae</taxon>
        <taxon>Saccharopolyspora</taxon>
    </lineage>
</organism>